<comment type="caution">
    <text evidence="1">The sequence shown here is derived from an EMBL/GenBank/DDBJ whole genome shotgun (WGS) entry which is preliminary data.</text>
</comment>
<sequence>MNYSVIHFHFSHSVYLFMYLEVNTGRLQQCRFNMLKDLKHACFCTQCCWKLAAGLPFRISSPVGRN</sequence>
<reference evidence="2" key="1">
    <citation type="journal article" date="2018" name="Gigascience">
        <title>Genome assembly of the Pink Ipe (Handroanthus impetiginosus, Bignoniaceae), a highly valued, ecologically keystone Neotropical timber forest tree.</title>
        <authorList>
            <person name="Silva-Junior O.B."/>
            <person name="Grattapaglia D."/>
            <person name="Novaes E."/>
            <person name="Collevatti R.G."/>
        </authorList>
    </citation>
    <scope>NUCLEOTIDE SEQUENCE [LARGE SCALE GENOMIC DNA]</scope>
    <source>
        <strain evidence="2">cv. UFG-1</strain>
    </source>
</reference>
<dbReference type="EMBL" id="NKXS01004202">
    <property type="protein sequence ID" value="PIN07128.1"/>
    <property type="molecule type" value="Genomic_DNA"/>
</dbReference>
<evidence type="ECO:0000313" key="1">
    <source>
        <dbReference type="EMBL" id="PIN07128.1"/>
    </source>
</evidence>
<name>A0A2G9GPF1_9LAMI</name>
<accession>A0A2G9GPF1</accession>
<gene>
    <name evidence="1" type="ORF">CDL12_20297</name>
</gene>
<proteinExistence type="predicted"/>
<dbReference type="Proteomes" id="UP000231279">
    <property type="component" value="Unassembled WGS sequence"/>
</dbReference>
<keyword evidence="2" id="KW-1185">Reference proteome</keyword>
<dbReference type="AlphaFoldDB" id="A0A2G9GPF1"/>
<organism evidence="1 2">
    <name type="scientific">Handroanthus impetiginosus</name>
    <dbReference type="NCBI Taxonomy" id="429701"/>
    <lineage>
        <taxon>Eukaryota</taxon>
        <taxon>Viridiplantae</taxon>
        <taxon>Streptophyta</taxon>
        <taxon>Embryophyta</taxon>
        <taxon>Tracheophyta</taxon>
        <taxon>Spermatophyta</taxon>
        <taxon>Magnoliopsida</taxon>
        <taxon>eudicotyledons</taxon>
        <taxon>Gunneridae</taxon>
        <taxon>Pentapetalae</taxon>
        <taxon>asterids</taxon>
        <taxon>lamiids</taxon>
        <taxon>Lamiales</taxon>
        <taxon>Bignoniaceae</taxon>
        <taxon>Crescentiina</taxon>
        <taxon>Tabebuia alliance</taxon>
        <taxon>Handroanthus</taxon>
    </lineage>
</organism>
<evidence type="ECO:0000313" key="2">
    <source>
        <dbReference type="Proteomes" id="UP000231279"/>
    </source>
</evidence>
<protein>
    <submittedName>
        <fullName evidence="1">Uncharacterized protein</fullName>
    </submittedName>
</protein>